<organism evidence="11 12">
    <name type="scientific">Legionella jordanis</name>
    <dbReference type="NCBI Taxonomy" id="456"/>
    <lineage>
        <taxon>Bacteria</taxon>
        <taxon>Pseudomonadati</taxon>
        <taxon>Pseudomonadota</taxon>
        <taxon>Gammaproteobacteria</taxon>
        <taxon>Legionellales</taxon>
        <taxon>Legionellaceae</taxon>
        <taxon>Legionella</taxon>
    </lineage>
</organism>
<accession>A0A0W0VAX8</accession>
<gene>
    <name evidence="11" type="ORF">Ljor_1558</name>
</gene>
<evidence type="ECO:0000256" key="7">
    <source>
        <dbReference type="SAM" id="Coils"/>
    </source>
</evidence>
<dbReference type="Pfam" id="PF21082">
    <property type="entry name" value="MS_channel_3rd"/>
    <property type="match status" value="1"/>
</dbReference>
<feature type="transmembrane region" description="Helical" evidence="8">
    <location>
        <begin position="615"/>
        <end position="637"/>
    </location>
</feature>
<proteinExistence type="inferred from homology"/>
<dbReference type="GO" id="GO:0008381">
    <property type="term" value="F:mechanosensitive monoatomic ion channel activity"/>
    <property type="evidence" value="ECO:0007669"/>
    <property type="project" value="UniProtKB-ARBA"/>
</dbReference>
<dbReference type="Gene3D" id="3.30.70.100">
    <property type="match status" value="1"/>
</dbReference>
<dbReference type="PANTHER" id="PTHR30347">
    <property type="entry name" value="POTASSIUM CHANNEL RELATED"/>
    <property type="match status" value="1"/>
</dbReference>
<feature type="transmembrane region" description="Helical" evidence="8">
    <location>
        <begin position="511"/>
        <end position="532"/>
    </location>
</feature>
<name>A0A0W0VAX8_9GAMM</name>
<evidence type="ECO:0000256" key="1">
    <source>
        <dbReference type="ARBA" id="ARBA00004651"/>
    </source>
</evidence>
<feature type="transmembrane region" description="Helical" evidence="8">
    <location>
        <begin position="575"/>
        <end position="603"/>
    </location>
</feature>
<protein>
    <submittedName>
        <fullName evidence="11">Potassium efflux system KefA</fullName>
    </submittedName>
</protein>
<reference evidence="11 12" key="1">
    <citation type="submission" date="2015-11" db="EMBL/GenBank/DDBJ databases">
        <title>Genomic analysis of 38 Legionella species identifies large and diverse effector repertoires.</title>
        <authorList>
            <person name="Burstein D."/>
            <person name="Amaro F."/>
            <person name="Zusman T."/>
            <person name="Lifshitz Z."/>
            <person name="Cohen O."/>
            <person name="Gilbert J.A."/>
            <person name="Pupko T."/>
            <person name="Shuman H.A."/>
            <person name="Segal G."/>
        </authorList>
    </citation>
    <scope>NUCLEOTIDE SEQUENCE [LARGE SCALE GENOMIC DNA]</scope>
    <source>
        <strain evidence="11 12">BL-540</strain>
    </source>
</reference>
<dbReference type="SUPFAM" id="SSF82861">
    <property type="entry name" value="Mechanosensitive channel protein MscS (YggB), transmembrane region"/>
    <property type="match status" value="1"/>
</dbReference>
<evidence type="ECO:0000256" key="2">
    <source>
        <dbReference type="ARBA" id="ARBA00008017"/>
    </source>
</evidence>
<feature type="transmembrane region" description="Helical" evidence="8">
    <location>
        <begin position="746"/>
        <end position="767"/>
    </location>
</feature>
<dbReference type="InterPro" id="IPR010920">
    <property type="entry name" value="LSM_dom_sf"/>
</dbReference>
<feature type="domain" description="Mechanosensitive ion channel MscS" evidence="9">
    <location>
        <begin position="795"/>
        <end position="861"/>
    </location>
</feature>
<dbReference type="AlphaFoldDB" id="A0A0W0VAX8"/>
<keyword evidence="5 8" id="KW-1133">Transmembrane helix</keyword>
<feature type="transmembrane region" description="Helical" evidence="8">
    <location>
        <begin position="665"/>
        <end position="683"/>
    </location>
</feature>
<dbReference type="Pfam" id="PF00924">
    <property type="entry name" value="MS_channel_2nd"/>
    <property type="match status" value="1"/>
</dbReference>
<dbReference type="InterPro" id="IPR023408">
    <property type="entry name" value="MscS_beta-dom_sf"/>
</dbReference>
<dbReference type="SUPFAM" id="SSF50182">
    <property type="entry name" value="Sm-like ribonucleoproteins"/>
    <property type="match status" value="1"/>
</dbReference>
<keyword evidence="4 8" id="KW-0812">Transmembrane</keyword>
<dbReference type="EMBL" id="LNYJ01000011">
    <property type="protein sequence ID" value="KTD17252.1"/>
    <property type="molecule type" value="Genomic_DNA"/>
</dbReference>
<feature type="transmembrane region" description="Helical" evidence="8">
    <location>
        <begin position="538"/>
        <end position="555"/>
    </location>
</feature>
<keyword evidence="6 8" id="KW-0472">Membrane</keyword>
<dbReference type="GO" id="GO:0005886">
    <property type="term" value="C:plasma membrane"/>
    <property type="evidence" value="ECO:0007669"/>
    <property type="project" value="UniProtKB-SubCell"/>
</dbReference>
<evidence type="ECO:0000256" key="6">
    <source>
        <dbReference type="ARBA" id="ARBA00023136"/>
    </source>
</evidence>
<evidence type="ECO:0000256" key="3">
    <source>
        <dbReference type="ARBA" id="ARBA00022475"/>
    </source>
</evidence>
<evidence type="ECO:0000313" key="12">
    <source>
        <dbReference type="Proteomes" id="UP000055035"/>
    </source>
</evidence>
<keyword evidence="3" id="KW-1003">Cell membrane</keyword>
<comment type="subcellular location">
    <subcellularLocation>
        <location evidence="1">Cell membrane</location>
        <topology evidence="1">Multi-pass membrane protein</topology>
    </subcellularLocation>
</comment>
<dbReference type="PATRIC" id="fig|456.5.peg.1665"/>
<feature type="domain" description="Mechanosensitive ion channel MscS C-terminal" evidence="10">
    <location>
        <begin position="869"/>
        <end position="950"/>
    </location>
</feature>
<dbReference type="RefSeq" id="WP_232004050.1">
    <property type="nucleotide sequence ID" value="NZ_CAAAIC010000003.1"/>
</dbReference>
<evidence type="ECO:0000259" key="9">
    <source>
        <dbReference type="Pfam" id="PF00924"/>
    </source>
</evidence>
<evidence type="ECO:0000313" key="11">
    <source>
        <dbReference type="EMBL" id="KTD17252.1"/>
    </source>
</evidence>
<dbReference type="PANTHER" id="PTHR30347:SF1">
    <property type="entry name" value="MECHANOSENSITIVE CHANNEL MSCK"/>
    <property type="match status" value="1"/>
</dbReference>
<dbReference type="InterPro" id="IPR049278">
    <property type="entry name" value="MS_channel_C"/>
</dbReference>
<dbReference type="SUPFAM" id="SSF82689">
    <property type="entry name" value="Mechanosensitive channel protein MscS (YggB), C-terminal domain"/>
    <property type="match status" value="1"/>
</dbReference>
<dbReference type="InterPro" id="IPR052702">
    <property type="entry name" value="MscS-like_channel"/>
</dbReference>
<comment type="similarity">
    <text evidence="2">Belongs to the MscS (TC 1.A.23) family.</text>
</comment>
<feature type="coiled-coil region" evidence="7">
    <location>
        <begin position="174"/>
        <end position="201"/>
    </location>
</feature>
<feature type="transmembrane region" description="Helical" evidence="8">
    <location>
        <begin position="447"/>
        <end position="464"/>
    </location>
</feature>
<comment type="caution">
    <text evidence="11">The sequence shown here is derived from an EMBL/GenBank/DDBJ whole genome shotgun (WGS) entry which is preliminary data.</text>
</comment>
<evidence type="ECO:0000256" key="8">
    <source>
        <dbReference type="SAM" id="Phobius"/>
    </source>
</evidence>
<dbReference type="Proteomes" id="UP000055035">
    <property type="component" value="Unassembled WGS sequence"/>
</dbReference>
<feature type="transmembrane region" description="Helical" evidence="8">
    <location>
        <begin position="470"/>
        <end position="491"/>
    </location>
</feature>
<keyword evidence="12" id="KW-1185">Reference proteome</keyword>
<dbReference type="InterPro" id="IPR006685">
    <property type="entry name" value="MscS_channel_2nd"/>
</dbReference>
<feature type="transmembrane region" description="Helical" evidence="8">
    <location>
        <begin position="703"/>
        <end position="725"/>
    </location>
</feature>
<feature type="coiled-coil region" evidence="7">
    <location>
        <begin position="319"/>
        <end position="346"/>
    </location>
</feature>
<evidence type="ECO:0000259" key="10">
    <source>
        <dbReference type="Pfam" id="PF21082"/>
    </source>
</evidence>
<evidence type="ECO:0000256" key="4">
    <source>
        <dbReference type="ARBA" id="ARBA00022692"/>
    </source>
</evidence>
<sequence>MKTSVIMKLRWFYLCVFIGLASLGMGHGELHAKSEASPNKLIEYLVQERMKLTLAINETKLMAPPLDHAAYLKQQQETNALLALNQAKISSLESFLTNQKRLQLDFSQKLKRLQQTPLSENDQTNSQERIGKISTLTDVNKRTIDLINEDLSLANNYQTVLLARKQQLELWKSREHMQEELQKLRAQEDKYNESLTRLYDNTIKLQQEIKTDAGFPSLYAAEAKLLLNNQVVNLTQAKIAEIGLQKKLVKADYLLLKDPNIRTLQKVTEIYKESIGQLSDMEQSLKKMVVMLTEEQSHLPENSLKQQFSALLRIVNSRIEGIAIQQQTLQEDLENHQEELKKQISVRQSLSEYSLDSWPAIINQLSHIPNQFYNYLKSLTLKVKDNYVWQDGLPATLLWATLGFIVLLAFGLHKLLKRLSLDKERSRLSGHLYHGAITLLRRNIPHFTLATLLLAIPYLSHIPFSNYQLLFNLTFVWLFFLVLIFIARLVLLERISDSSGTDVRLYHRLKWLFLAGGWTTALMVVSHLLPLSILLQDIFNRLFMLFLLAVSIVSWKSKEVIKHLLHPFLKNRKRYFRNAIMLLVILIPLTLFTTAMIGLIGYINLAWTISRYEVQILMIMTGYVVCRGLLIDALELLSEWMISSLRNGWLWIEVFLKPLDKIFRVLLLMFSFFVLCQLFGWNSESAVISSLLKFGEYPLVNLSGVYITAISILEFLIVSSVFAWAAKWTREFGYRWLYRDARDSGIRNSLSVFTQYAVILVGGFIALRVLGLDFSGMSMVVGGLAVGMGFGLRDFASNIVGGLMLLIERPVREGDLITLGNYEGRVAHIGIRSMRVCSWDNMEVLIPNAETFNKPFTNWTHQDSIVRTVIPIKVSRADDPVMVQQLILDVLAIIPEIVNEPAPQVFLKQIDDALIEFEIRYFINVQLHTRFEIRSKVLFAITSQFKAAGVKPPIPPISVEFKEGEQHASTAKSKAFEE</sequence>
<dbReference type="STRING" id="456.Ljor_1558"/>
<keyword evidence="7" id="KW-0175">Coiled coil</keyword>
<dbReference type="InterPro" id="IPR011066">
    <property type="entry name" value="MscS_channel_C_sf"/>
</dbReference>
<feature type="transmembrane region" description="Helical" evidence="8">
    <location>
        <begin position="397"/>
        <end position="416"/>
    </location>
</feature>
<dbReference type="Gene3D" id="2.30.30.60">
    <property type="match status" value="1"/>
</dbReference>
<evidence type="ECO:0000256" key="5">
    <source>
        <dbReference type="ARBA" id="ARBA00022989"/>
    </source>
</evidence>
<dbReference type="InterPro" id="IPR011014">
    <property type="entry name" value="MscS_channel_TM-2"/>
</dbReference>
<dbReference type="Gene3D" id="1.10.287.1260">
    <property type="match status" value="1"/>
</dbReference>